<keyword evidence="2 4" id="KW-0863">Zinc-finger</keyword>
<dbReference type="PROSITE" id="PS01358">
    <property type="entry name" value="ZF_RANBP2_1"/>
    <property type="match status" value="2"/>
</dbReference>
<feature type="domain" description="RanBP2-type" evidence="6">
    <location>
        <begin position="579"/>
        <end position="608"/>
    </location>
</feature>
<dbReference type="OrthoDB" id="79830at2759"/>
<dbReference type="InterPro" id="IPR001876">
    <property type="entry name" value="Znf_RanBP2"/>
</dbReference>
<sequence>MGDRFQQRLGLPGASKRRKSFFRLIADSISSIVPTTLFGANNTDTCAEENYDDSLSRHDSCDHLKRNRTLQNSRDSDTQTITAVGGLHSADVDLDAADNSEGEMSAHSSTSGVSSLIPRNFTKPVGLKCSKYSDPTADVADGYLVHSRSATCSDVMDSIGSTSTFEPPSVTPWILSHGYRRPESPTIKPTKRQRVSCDQSLNSSCESDRMSLFYRAKTTYGGAASCRGSMCRNGLFETTIPLRFELEQSRQNPPVRIDPVSSTNLSSTARRILANLERFTTPLTSADRVPLPVSASSDVKVIPIPVKKTFRSHRFPPYMQAYKRLKTMQHARYQSTSISPTSSSEASIVESVSMSSAPVAFTPSSSTSLPPTSVASTIWSCKPGLGVSSPSGFAFQKMPLLRQSGSMESTTVTTTLPVSTRSDHCATRLSATTYTFASPIRRPPSVAAELVKLCSYASPQFTFSSPIRSRSSSALFSSHMNESVSLRSTPTTTGAPTSRSPIFTLIVNSDTDQNAQTTSKTHQSLVSPRFETVGFRMHIDSLMKVVLIRAVELSCLLYEVHFCCFSVCESKLILPTFDLSKSWRCETCLLENPQTKQICSSCRMPHIKQNTTPVPIVTPAPSNTDTISSSLSTPQSVSTTLPAIPSNPRECPVCTVFNETLRSECIDSVASCKSGSGQSASGFITDPPSIQTSTVPYKSSKWECPTCMVFNDFDKVACVCCQTSNPNGVKSRPSAQWECPTCMVSNSSDKEKCPCCCTPKPQTSSSTTVSAIGLSMSTAQAKFALSSMPTFSCASVFKFGLPTPVASSSTNTVTVSSARNSSGASVSAPSVTNSLPKALEHQTSKPTVPTSTTVSCFNSTFGNPISSTSSTPVVSPPFSFGIPAVNTSTVNSTPFSFPPPVPASQAGLVNTSSTQSESSSSVFTIGRKRQAVNEAMAPVFHFGLSSAAKAPMTSLSNGLVNGDSAITLNSAALANKRLPTPVGIENSSGFNFTPASSQPGAPKFEFGTLKSASDLSNNASQSVFTFGTPFNSSQCVSTSSSTNCSITFSLPSSQTSSQSSTAPLGSSAPNQFVFGSSQPNFTSSSTNNVFCFGSNSQTPNTSVTKPSVGFGVTTSLFGLSNASSSSSVFSTNATAIGARKKVHATRRLNR</sequence>
<gene>
    <name evidence="7" type="ORF">FGIG_08325</name>
</gene>
<evidence type="ECO:0000259" key="6">
    <source>
        <dbReference type="PROSITE" id="PS50199"/>
    </source>
</evidence>
<name>A0A504ZA86_FASGI</name>
<dbReference type="PROSITE" id="PS50199">
    <property type="entry name" value="ZF_RANBP2_2"/>
    <property type="match status" value="3"/>
</dbReference>
<evidence type="ECO:0000256" key="3">
    <source>
        <dbReference type="ARBA" id="ARBA00022833"/>
    </source>
</evidence>
<keyword evidence="3" id="KW-0862">Zinc</keyword>
<feature type="compositionally biased region" description="Low complexity" evidence="5">
    <location>
        <begin position="816"/>
        <end position="828"/>
    </location>
</feature>
<dbReference type="SMART" id="SM00547">
    <property type="entry name" value="ZnF_RBZ"/>
    <property type="match status" value="4"/>
</dbReference>
<evidence type="ECO:0000256" key="2">
    <source>
        <dbReference type="ARBA" id="ARBA00022771"/>
    </source>
</evidence>
<feature type="domain" description="RanBP2-type" evidence="6">
    <location>
        <begin position="698"/>
        <end position="727"/>
    </location>
</feature>
<dbReference type="EMBL" id="SUNJ01002241">
    <property type="protein sequence ID" value="TPP66130.1"/>
    <property type="molecule type" value="Genomic_DNA"/>
</dbReference>
<dbReference type="InterPro" id="IPR036443">
    <property type="entry name" value="Znf_RanBP2_sf"/>
</dbReference>
<feature type="domain" description="RanBP2-type" evidence="6">
    <location>
        <begin position="732"/>
        <end position="762"/>
    </location>
</feature>
<feature type="region of interest" description="Disordered" evidence="5">
    <location>
        <begin position="816"/>
        <end position="849"/>
    </location>
</feature>
<dbReference type="AlphaFoldDB" id="A0A504ZA86"/>
<accession>A0A504ZA86</accession>
<proteinExistence type="predicted"/>
<reference evidence="7 8" key="1">
    <citation type="submission" date="2019-04" db="EMBL/GenBank/DDBJ databases">
        <title>Annotation for the trematode Fasciola gigantica.</title>
        <authorList>
            <person name="Choi Y.-J."/>
        </authorList>
    </citation>
    <scope>NUCLEOTIDE SEQUENCE [LARGE SCALE GENOMIC DNA]</scope>
    <source>
        <strain evidence="7">Uganda_cow_1</strain>
    </source>
</reference>
<dbReference type="Gene3D" id="4.10.1060.10">
    <property type="entry name" value="Zinc finger, RanBP2-type"/>
    <property type="match status" value="2"/>
</dbReference>
<protein>
    <recommendedName>
        <fullName evidence="6">RanBP2-type domain-containing protein</fullName>
    </recommendedName>
</protein>
<keyword evidence="8" id="KW-1185">Reference proteome</keyword>
<dbReference type="Proteomes" id="UP000316759">
    <property type="component" value="Unassembled WGS sequence"/>
</dbReference>
<evidence type="ECO:0000256" key="4">
    <source>
        <dbReference type="PROSITE-ProRule" id="PRU00322"/>
    </source>
</evidence>
<organism evidence="7 8">
    <name type="scientific">Fasciola gigantica</name>
    <name type="common">Giant liver fluke</name>
    <dbReference type="NCBI Taxonomy" id="46835"/>
    <lineage>
        <taxon>Eukaryota</taxon>
        <taxon>Metazoa</taxon>
        <taxon>Spiralia</taxon>
        <taxon>Lophotrochozoa</taxon>
        <taxon>Platyhelminthes</taxon>
        <taxon>Trematoda</taxon>
        <taxon>Digenea</taxon>
        <taxon>Plagiorchiida</taxon>
        <taxon>Echinostomata</taxon>
        <taxon>Echinostomatoidea</taxon>
        <taxon>Fasciolidae</taxon>
        <taxon>Fasciola</taxon>
    </lineage>
</organism>
<evidence type="ECO:0000256" key="1">
    <source>
        <dbReference type="ARBA" id="ARBA00022723"/>
    </source>
</evidence>
<comment type="caution">
    <text evidence="7">The sequence shown here is derived from an EMBL/GenBank/DDBJ whole genome shotgun (WGS) entry which is preliminary data.</text>
</comment>
<evidence type="ECO:0000313" key="7">
    <source>
        <dbReference type="EMBL" id="TPP66130.1"/>
    </source>
</evidence>
<evidence type="ECO:0000256" key="5">
    <source>
        <dbReference type="SAM" id="MobiDB-lite"/>
    </source>
</evidence>
<dbReference type="SUPFAM" id="SSF90209">
    <property type="entry name" value="Ran binding protein zinc finger-like"/>
    <property type="match status" value="1"/>
</dbReference>
<evidence type="ECO:0000313" key="8">
    <source>
        <dbReference type="Proteomes" id="UP000316759"/>
    </source>
</evidence>
<dbReference type="STRING" id="46835.A0A504ZA86"/>
<dbReference type="GO" id="GO:0008270">
    <property type="term" value="F:zinc ion binding"/>
    <property type="evidence" value="ECO:0007669"/>
    <property type="project" value="UniProtKB-KW"/>
</dbReference>
<keyword evidence="1" id="KW-0479">Metal-binding</keyword>